<evidence type="ECO:0000313" key="2">
    <source>
        <dbReference type="Proteomes" id="UP001214530"/>
    </source>
</evidence>
<dbReference type="Proteomes" id="UP001214530">
    <property type="component" value="Chromosome"/>
</dbReference>
<dbReference type="EMBL" id="CP119313">
    <property type="protein sequence ID" value="WEK19412.1"/>
    <property type="molecule type" value="Genomic_DNA"/>
</dbReference>
<sequence>MLSLQSTVAQIYIEEGYLDRLMELVMKEESLELILYYHAELVKHYPAELLSLYLLAIRQRAESTSDRRQYQELVKDMKLIIKDIPEGKQQLLELAGELKQVYCRRPAMVEELNKSTSMKSVI</sequence>
<organism evidence="1 2">
    <name type="scientific">Candidatus Pedobacter colombiensis</name>
    <dbReference type="NCBI Taxonomy" id="3121371"/>
    <lineage>
        <taxon>Bacteria</taxon>
        <taxon>Pseudomonadati</taxon>
        <taxon>Bacteroidota</taxon>
        <taxon>Sphingobacteriia</taxon>
        <taxon>Sphingobacteriales</taxon>
        <taxon>Sphingobacteriaceae</taxon>
        <taxon>Pedobacter</taxon>
    </lineage>
</organism>
<proteinExistence type="predicted"/>
<accession>A0AAJ6B622</accession>
<dbReference type="AlphaFoldDB" id="A0AAJ6B622"/>
<evidence type="ECO:0000313" key="1">
    <source>
        <dbReference type="EMBL" id="WEK19412.1"/>
    </source>
</evidence>
<protein>
    <submittedName>
        <fullName evidence="1">Uncharacterized protein</fullName>
    </submittedName>
</protein>
<gene>
    <name evidence="1" type="ORF">P0Y49_21800</name>
</gene>
<reference evidence="1" key="1">
    <citation type="submission" date="2023-03" db="EMBL/GenBank/DDBJ databases">
        <title>Andean soil-derived lignocellulolytic bacterial consortium as a source of novel taxa and putative plastic-active enzymes.</title>
        <authorList>
            <person name="Diaz-Garcia L."/>
            <person name="Chuvochina M."/>
            <person name="Feuerriegel G."/>
            <person name="Bunk B."/>
            <person name="Sproer C."/>
            <person name="Streit W.R."/>
            <person name="Rodriguez L.M."/>
            <person name="Overmann J."/>
            <person name="Jimenez D.J."/>
        </authorList>
    </citation>
    <scope>NUCLEOTIDE SEQUENCE</scope>
    <source>
        <strain evidence="1">MAG 3858</strain>
    </source>
</reference>
<name>A0AAJ6B622_9SPHI</name>